<accession>A0A1M5GAX9</accession>
<sequence length="45" mass="5197">MYYKVISNPILEYLEKEVNEYILKGWKPQGGILVTGDGFYQALSK</sequence>
<dbReference type="Proteomes" id="UP000184108">
    <property type="component" value="Unassembled WGS sequence"/>
</dbReference>
<evidence type="ECO:0008006" key="3">
    <source>
        <dbReference type="Google" id="ProtNLM"/>
    </source>
</evidence>
<gene>
    <name evidence="1" type="ORF">SAMN02787073_3295</name>
</gene>
<dbReference type="RefSeq" id="WP_083536202.1">
    <property type="nucleotide sequence ID" value="NZ_FQVE01000004.1"/>
</dbReference>
<name>A0A1M5GAX9_9FLAO</name>
<dbReference type="AlphaFoldDB" id="A0A1M5GAX9"/>
<protein>
    <recommendedName>
        <fullName evidence="3">DUF1737 domain-containing protein</fullName>
    </recommendedName>
</protein>
<proteinExistence type="predicted"/>
<evidence type="ECO:0000313" key="1">
    <source>
        <dbReference type="EMBL" id="SHG00893.1"/>
    </source>
</evidence>
<organism evidence="1 2">
    <name type="scientific">Chryseobacterium vrystaatense</name>
    <dbReference type="NCBI Taxonomy" id="307480"/>
    <lineage>
        <taxon>Bacteria</taxon>
        <taxon>Pseudomonadati</taxon>
        <taxon>Bacteroidota</taxon>
        <taxon>Flavobacteriia</taxon>
        <taxon>Flavobacteriales</taxon>
        <taxon>Weeksellaceae</taxon>
        <taxon>Chryseobacterium group</taxon>
        <taxon>Chryseobacterium</taxon>
    </lineage>
</organism>
<evidence type="ECO:0000313" key="2">
    <source>
        <dbReference type="Proteomes" id="UP000184108"/>
    </source>
</evidence>
<dbReference type="OrthoDB" id="6401702at2"/>
<reference evidence="2" key="1">
    <citation type="submission" date="2016-11" db="EMBL/GenBank/DDBJ databases">
        <authorList>
            <person name="Varghese N."/>
            <person name="Submissions S."/>
        </authorList>
    </citation>
    <scope>NUCLEOTIDE SEQUENCE [LARGE SCALE GENOMIC DNA]</scope>
    <source>
        <strain evidence="2">YR203</strain>
    </source>
</reference>
<dbReference type="EMBL" id="FQVE01000004">
    <property type="protein sequence ID" value="SHG00893.1"/>
    <property type="molecule type" value="Genomic_DNA"/>
</dbReference>